<dbReference type="Gene3D" id="3.30.2310.20">
    <property type="entry name" value="RelE-like"/>
    <property type="match status" value="1"/>
</dbReference>
<dbReference type="EMBL" id="CACVAS010000107">
    <property type="protein sequence ID" value="CAA6818632.1"/>
    <property type="molecule type" value="Genomic_DNA"/>
</dbReference>
<dbReference type="PANTHER" id="PTHR33755">
    <property type="entry name" value="TOXIN PARE1-RELATED"/>
    <property type="match status" value="1"/>
</dbReference>
<name>A0A6S6TCR2_9BACT</name>
<dbReference type="PANTHER" id="PTHR33755:SF8">
    <property type="entry name" value="TOXIN PARE2"/>
    <property type="match status" value="1"/>
</dbReference>
<keyword evidence="2" id="KW-1277">Toxin-antitoxin system</keyword>
<comment type="similarity">
    <text evidence="1">Belongs to the RelE toxin family.</text>
</comment>
<gene>
    <name evidence="3" type="ORF">HELGO_WM440</name>
</gene>
<evidence type="ECO:0000313" key="3">
    <source>
        <dbReference type="EMBL" id="CAA6818632.1"/>
    </source>
</evidence>
<proteinExistence type="inferred from homology"/>
<dbReference type="AlphaFoldDB" id="A0A6S6TCR2"/>
<evidence type="ECO:0000256" key="1">
    <source>
        <dbReference type="ARBA" id="ARBA00006226"/>
    </source>
</evidence>
<reference evidence="3" key="1">
    <citation type="submission" date="2020-01" db="EMBL/GenBank/DDBJ databases">
        <authorList>
            <person name="Meier V. D."/>
            <person name="Meier V D."/>
        </authorList>
    </citation>
    <scope>NUCLEOTIDE SEQUENCE</scope>
    <source>
        <strain evidence="3">HLG_WM_MAG_01</strain>
    </source>
</reference>
<organism evidence="3">
    <name type="scientific">uncultured Sulfurovum sp</name>
    <dbReference type="NCBI Taxonomy" id="269237"/>
    <lineage>
        <taxon>Bacteria</taxon>
        <taxon>Pseudomonadati</taxon>
        <taxon>Campylobacterota</taxon>
        <taxon>Epsilonproteobacteria</taxon>
        <taxon>Campylobacterales</taxon>
        <taxon>Sulfurovaceae</taxon>
        <taxon>Sulfurovum</taxon>
        <taxon>environmental samples</taxon>
    </lineage>
</organism>
<sequence length="95" mass="11483">MMTLAFSELAQQELEDARDYYNLQQENLGERFKEHIKESIDNIQEFPLLYPKINDVLYRVVVHKFPYSIFYIVDENRIVIISIAHQNRKPFYQVD</sequence>
<dbReference type="Pfam" id="PF05016">
    <property type="entry name" value="ParE_toxin"/>
    <property type="match status" value="1"/>
</dbReference>
<dbReference type="InterPro" id="IPR035093">
    <property type="entry name" value="RelE/ParE_toxin_dom_sf"/>
</dbReference>
<dbReference type="InterPro" id="IPR051803">
    <property type="entry name" value="TA_system_RelE-like_toxin"/>
</dbReference>
<dbReference type="InterPro" id="IPR007712">
    <property type="entry name" value="RelE/ParE_toxin"/>
</dbReference>
<evidence type="ECO:0000256" key="2">
    <source>
        <dbReference type="ARBA" id="ARBA00022649"/>
    </source>
</evidence>
<accession>A0A6S6TCR2</accession>
<protein>
    <submittedName>
        <fullName evidence="3">Plasmid stabilization protein</fullName>
    </submittedName>
</protein>